<dbReference type="GO" id="GO:0043565">
    <property type="term" value="F:sequence-specific DNA binding"/>
    <property type="evidence" value="ECO:0007669"/>
    <property type="project" value="InterPro"/>
</dbReference>
<evidence type="ECO:0000256" key="3">
    <source>
        <dbReference type="ARBA" id="ARBA00023163"/>
    </source>
</evidence>
<dbReference type="AlphaFoldDB" id="A0A1A9I503"/>
<dbReference type="EMBL" id="CP015772">
    <property type="protein sequence ID" value="ANH82758.1"/>
    <property type="molecule type" value="Genomic_DNA"/>
</dbReference>
<keyword evidence="3" id="KW-0804">Transcription</keyword>
<dbReference type="SMART" id="SM00342">
    <property type="entry name" value="HTH_ARAC"/>
    <property type="match status" value="1"/>
</dbReference>
<dbReference type="Proteomes" id="UP000077667">
    <property type="component" value="Chromosome"/>
</dbReference>
<dbReference type="GO" id="GO:0003700">
    <property type="term" value="F:DNA-binding transcription factor activity"/>
    <property type="evidence" value="ECO:0007669"/>
    <property type="project" value="InterPro"/>
</dbReference>
<dbReference type="OrthoDB" id="642439at2"/>
<dbReference type="Gene3D" id="1.10.10.60">
    <property type="entry name" value="Homeodomain-like"/>
    <property type="match status" value="2"/>
</dbReference>
<evidence type="ECO:0000313" key="6">
    <source>
        <dbReference type="Proteomes" id="UP000077667"/>
    </source>
</evidence>
<dbReference type="PROSITE" id="PS01124">
    <property type="entry name" value="HTH_ARAC_FAMILY_2"/>
    <property type="match status" value="1"/>
</dbReference>
<dbReference type="InterPro" id="IPR009057">
    <property type="entry name" value="Homeodomain-like_sf"/>
</dbReference>
<reference evidence="5 6" key="1">
    <citation type="submission" date="2016-05" db="EMBL/GenBank/DDBJ databases">
        <title>Niabella ginsenosidivorans BS26 whole genome sequencing.</title>
        <authorList>
            <person name="Im W.T."/>
            <person name="Siddiqi M.Z."/>
        </authorList>
    </citation>
    <scope>NUCLEOTIDE SEQUENCE [LARGE SCALE GENOMIC DNA]</scope>
    <source>
        <strain evidence="5 6">BS26</strain>
    </source>
</reference>
<keyword evidence="1" id="KW-0805">Transcription regulation</keyword>
<dbReference type="InterPro" id="IPR018060">
    <property type="entry name" value="HTH_AraC"/>
</dbReference>
<keyword evidence="2" id="KW-0238">DNA-binding</keyword>
<proteinExistence type="predicted"/>
<evidence type="ECO:0000259" key="4">
    <source>
        <dbReference type="PROSITE" id="PS01124"/>
    </source>
</evidence>
<dbReference type="KEGG" id="nia:A8C56_18825"/>
<sequence length="292" mass="34094">MDADIHLLYGSGFYRILNFKCRCRDCCTSGPEYSKSFSISFVRKGNFIFNVFRHALDSYTGCVLVTKPGYERTVTHAHSIPDECTILDFKNDFYAALKQQYAGVKFFTDEDLHSTLIKTTAETEWLHFSLLQHIQHQTESRLYMDTIVMQIIRRVLEHLTVYKPDERVHAQLKKNHLTTIERAKEYMMQQFTSDISLTDLSKHCHISPFHFSRIFSTFTRTSPHRFLLGLRLKHAEMLLQHTRLPVGDIGFSSGFNSIEHFSAAFKSRYTCSPAKFRELHQGHLLIKDHYPE</sequence>
<name>A0A1A9I503_9BACT</name>
<evidence type="ECO:0000256" key="1">
    <source>
        <dbReference type="ARBA" id="ARBA00023015"/>
    </source>
</evidence>
<evidence type="ECO:0000313" key="5">
    <source>
        <dbReference type="EMBL" id="ANH82758.1"/>
    </source>
</evidence>
<accession>A0A1A9I503</accession>
<dbReference type="SUPFAM" id="SSF46689">
    <property type="entry name" value="Homeodomain-like"/>
    <property type="match status" value="2"/>
</dbReference>
<gene>
    <name evidence="5" type="ORF">A8C56_18825</name>
</gene>
<dbReference type="STRING" id="1176587.A8C56_18825"/>
<feature type="domain" description="HTH araC/xylS-type" evidence="4">
    <location>
        <begin position="181"/>
        <end position="279"/>
    </location>
</feature>
<keyword evidence="6" id="KW-1185">Reference proteome</keyword>
<dbReference type="PANTHER" id="PTHR43280">
    <property type="entry name" value="ARAC-FAMILY TRANSCRIPTIONAL REGULATOR"/>
    <property type="match status" value="1"/>
</dbReference>
<protein>
    <submittedName>
        <fullName evidence="5">AraC family transcriptional regulator</fullName>
    </submittedName>
</protein>
<organism evidence="5 6">
    <name type="scientific">Niabella ginsenosidivorans</name>
    <dbReference type="NCBI Taxonomy" id="1176587"/>
    <lineage>
        <taxon>Bacteria</taxon>
        <taxon>Pseudomonadati</taxon>
        <taxon>Bacteroidota</taxon>
        <taxon>Chitinophagia</taxon>
        <taxon>Chitinophagales</taxon>
        <taxon>Chitinophagaceae</taxon>
        <taxon>Niabella</taxon>
    </lineage>
</organism>
<evidence type="ECO:0000256" key="2">
    <source>
        <dbReference type="ARBA" id="ARBA00023125"/>
    </source>
</evidence>
<dbReference type="Pfam" id="PF12833">
    <property type="entry name" value="HTH_18"/>
    <property type="match status" value="1"/>
</dbReference>
<dbReference type="PANTHER" id="PTHR43280:SF2">
    <property type="entry name" value="HTH-TYPE TRANSCRIPTIONAL REGULATOR EXSA"/>
    <property type="match status" value="1"/>
</dbReference>